<keyword evidence="2" id="KW-1185">Reference proteome</keyword>
<protein>
    <submittedName>
        <fullName evidence="1">DUF2752 domain-containing protein</fullName>
    </submittedName>
</protein>
<sequence length="113" mass="11627">MRAAGAAAAALAVAGLHQAHDPGPLCPLRRFTGIPCPACGSTTVFIEAGQGHWAAALTANPFTVAAGLLLLLAPLGPGRLWRSAPARRRNGVLGAVAAVAWCWQLHRYGLLLS</sequence>
<gene>
    <name evidence="1" type="ORF">C7M71_011380</name>
</gene>
<dbReference type="OrthoDB" id="5966662at2"/>
<organism evidence="1 2">
    <name type="scientific">Peterkaempfera bronchialis</name>
    <dbReference type="NCBI Taxonomy" id="2126346"/>
    <lineage>
        <taxon>Bacteria</taxon>
        <taxon>Bacillati</taxon>
        <taxon>Actinomycetota</taxon>
        <taxon>Actinomycetes</taxon>
        <taxon>Kitasatosporales</taxon>
        <taxon>Streptomycetaceae</taxon>
        <taxon>Peterkaempfera</taxon>
    </lineage>
</organism>
<evidence type="ECO:0000313" key="2">
    <source>
        <dbReference type="Proteomes" id="UP000249340"/>
    </source>
</evidence>
<dbReference type="InterPro" id="IPR021215">
    <property type="entry name" value="DUF2752"/>
</dbReference>
<dbReference type="Proteomes" id="UP000249340">
    <property type="component" value="Chromosome"/>
</dbReference>
<evidence type="ECO:0000313" key="1">
    <source>
        <dbReference type="EMBL" id="AXI81337.1"/>
    </source>
</evidence>
<dbReference type="KEGG" id="stri:C7M71_011380"/>
<reference evidence="2" key="1">
    <citation type="submission" date="2018-07" db="EMBL/GenBank/DDBJ databases">
        <title>Streptacidiphilus bronchialis DSM 106435 chromosome.</title>
        <authorList>
            <person name="Batra D."/>
            <person name="Gulvik C.A."/>
        </authorList>
    </citation>
    <scope>NUCLEOTIDE SEQUENCE [LARGE SCALE GENOMIC DNA]</scope>
    <source>
        <strain evidence="2">DSM 106435</strain>
    </source>
</reference>
<accession>A0A345T5T2</accession>
<dbReference type="EMBL" id="CP031264">
    <property type="protein sequence ID" value="AXI81337.1"/>
    <property type="molecule type" value="Genomic_DNA"/>
</dbReference>
<proteinExistence type="predicted"/>
<name>A0A345T5T2_9ACTN</name>
<dbReference type="Pfam" id="PF10825">
    <property type="entry name" value="DUF2752"/>
    <property type="match status" value="1"/>
</dbReference>
<dbReference type="AlphaFoldDB" id="A0A345T5T2"/>